<comment type="caution">
    <text evidence="2">The sequence shown here is derived from an EMBL/GenBank/DDBJ whole genome shotgun (WGS) entry which is preliminary data.</text>
</comment>
<evidence type="ECO:0000313" key="2">
    <source>
        <dbReference type="EMBL" id="MBA9042061.1"/>
    </source>
</evidence>
<name>A0A7W3RH55_PRIAR</name>
<evidence type="ECO:0000256" key="1">
    <source>
        <dbReference type="SAM" id="Phobius"/>
    </source>
</evidence>
<dbReference type="EMBL" id="JACJHT010000008">
    <property type="protein sequence ID" value="MBA9042061.1"/>
    <property type="molecule type" value="Genomic_DNA"/>
</dbReference>
<keyword evidence="1" id="KW-0472">Membrane</keyword>
<keyword evidence="1" id="KW-0812">Transmembrane</keyword>
<sequence>MVKLINLTRYVIYTEIIIIFIIMISDKNPVNIVITLAGFL</sequence>
<reference evidence="2" key="1">
    <citation type="submission" date="2020-08" db="EMBL/GenBank/DDBJ databases">
        <title>Functional genomics of gut bacteria from endangered species of beetles.</title>
        <authorList>
            <person name="Carlos-Shanley C."/>
        </authorList>
    </citation>
    <scope>NUCLEOTIDE SEQUENCE [LARGE SCALE GENOMIC DNA]</scope>
    <source>
        <strain evidence="2">S00060</strain>
    </source>
</reference>
<evidence type="ECO:0000313" key="3">
    <source>
        <dbReference type="Proteomes" id="UP000543174"/>
    </source>
</evidence>
<proteinExistence type="predicted"/>
<gene>
    <name evidence="2" type="ORF">HNP21_005194</name>
</gene>
<dbReference type="AlphaFoldDB" id="A0A7W3RH55"/>
<keyword evidence="3" id="KW-1185">Reference proteome</keyword>
<feature type="transmembrane region" description="Helical" evidence="1">
    <location>
        <begin position="7"/>
        <end position="25"/>
    </location>
</feature>
<organism evidence="2 3">
    <name type="scientific">Priestia aryabhattai</name>
    <name type="common">Bacillus aryabhattai</name>
    <dbReference type="NCBI Taxonomy" id="412384"/>
    <lineage>
        <taxon>Bacteria</taxon>
        <taxon>Bacillati</taxon>
        <taxon>Bacillota</taxon>
        <taxon>Bacilli</taxon>
        <taxon>Bacillales</taxon>
        <taxon>Bacillaceae</taxon>
        <taxon>Priestia</taxon>
    </lineage>
</organism>
<protein>
    <submittedName>
        <fullName evidence="2">Uncharacterized protein</fullName>
    </submittedName>
</protein>
<keyword evidence="1" id="KW-1133">Transmembrane helix</keyword>
<accession>A0A7W3RH55</accession>
<dbReference type="Proteomes" id="UP000543174">
    <property type="component" value="Unassembled WGS sequence"/>
</dbReference>